<dbReference type="Proteomes" id="UP000286415">
    <property type="component" value="Unassembled WGS sequence"/>
</dbReference>
<reference evidence="1 2" key="1">
    <citation type="journal article" date="2018" name="Biotechnol. Adv.">
        <title>Improved genomic resources and new bioinformatic workflow for the carcinogenic parasite Clonorchis sinensis: Biotechnological implications.</title>
        <authorList>
            <person name="Wang D."/>
            <person name="Korhonen P.K."/>
            <person name="Gasser R.B."/>
            <person name="Young N.D."/>
        </authorList>
    </citation>
    <scope>NUCLEOTIDE SEQUENCE [LARGE SCALE GENOMIC DNA]</scope>
    <source>
        <strain evidence="1">Cs-k2</strain>
    </source>
</reference>
<dbReference type="AlphaFoldDB" id="A0A8T1N280"/>
<accession>A0A8T1N280</accession>
<organism evidence="1 2">
    <name type="scientific">Clonorchis sinensis</name>
    <name type="common">Chinese liver fluke</name>
    <dbReference type="NCBI Taxonomy" id="79923"/>
    <lineage>
        <taxon>Eukaryota</taxon>
        <taxon>Metazoa</taxon>
        <taxon>Spiralia</taxon>
        <taxon>Lophotrochozoa</taxon>
        <taxon>Platyhelminthes</taxon>
        <taxon>Trematoda</taxon>
        <taxon>Digenea</taxon>
        <taxon>Opisthorchiida</taxon>
        <taxon>Opisthorchiata</taxon>
        <taxon>Opisthorchiidae</taxon>
        <taxon>Clonorchis</taxon>
    </lineage>
</organism>
<dbReference type="OrthoDB" id="410381at2759"/>
<dbReference type="EMBL" id="NIRI02000005">
    <property type="protein sequence ID" value="KAG5455128.1"/>
    <property type="molecule type" value="Genomic_DNA"/>
</dbReference>
<reference evidence="1 2" key="2">
    <citation type="journal article" date="2021" name="Genomics">
        <title>High-quality reference genome for Clonorchis sinensis.</title>
        <authorList>
            <person name="Young N.D."/>
            <person name="Stroehlein A.J."/>
            <person name="Kinkar L."/>
            <person name="Wang T."/>
            <person name="Sohn W.M."/>
            <person name="Chang B.C.H."/>
            <person name="Kaur P."/>
            <person name="Weisz D."/>
            <person name="Dudchenko O."/>
            <person name="Aiden E.L."/>
            <person name="Korhonen P.K."/>
            <person name="Gasser R.B."/>
        </authorList>
    </citation>
    <scope>NUCLEOTIDE SEQUENCE [LARGE SCALE GENOMIC DNA]</scope>
    <source>
        <strain evidence="1">Cs-k2</strain>
    </source>
</reference>
<evidence type="ECO:0000313" key="2">
    <source>
        <dbReference type="Proteomes" id="UP000286415"/>
    </source>
</evidence>
<evidence type="ECO:0000313" key="1">
    <source>
        <dbReference type="EMBL" id="KAG5455128.1"/>
    </source>
</evidence>
<proteinExistence type="predicted"/>
<keyword evidence="2" id="KW-1185">Reference proteome</keyword>
<name>A0A8T1N280_CLOSI</name>
<gene>
    <name evidence="1" type="ORF">CSKR_203826</name>
</gene>
<protein>
    <submittedName>
        <fullName evidence="1">Uncharacterized protein</fullName>
    </submittedName>
</protein>
<sequence>MSVYPLSTYVPTDYSSDTIKANFSNAMNALLRRAKSSDIVVVAQVGRRNVRTNRLAPEGLADVDTRRTYHNPLLESLPNAPPSDVNAYWDEIATCLHSVGNFACGTTPPGALKHWISDRTVALIKSRRNIPAGPEHNLVRTNHQTSSESCDDGTATIVDVDLVPWLS</sequence>
<comment type="caution">
    <text evidence="1">The sequence shown here is derived from an EMBL/GenBank/DDBJ whole genome shotgun (WGS) entry which is preliminary data.</text>
</comment>